<dbReference type="EMBL" id="BAABFC010000007">
    <property type="protein sequence ID" value="GAA4495815.1"/>
    <property type="molecule type" value="Genomic_DNA"/>
</dbReference>
<comment type="caution">
    <text evidence="2">The sequence shown here is derived from an EMBL/GenBank/DDBJ whole genome shotgun (WGS) entry which is preliminary data.</text>
</comment>
<evidence type="ECO:0000313" key="2">
    <source>
        <dbReference type="EMBL" id="GAA4495815.1"/>
    </source>
</evidence>
<sequence length="206" mass="23444">MLPGFRPLVWACCTLFLLTSGASLAEEATKRVPTKRPPSRTNDPSCRLISDAVNRTVCERTTLVALDKQLKAKMQELAQVGGTELERSHDHWFQRRNACAQRQDIHRCLELIYAERMIELDWRYHRERIVAQGPIPYHCPEGELAVSFLATEPPAVVVQQDAVSELAFLHPDGMGVHYRGVATNVDEQKGAARIQWQGQWRQCQQQ</sequence>
<gene>
    <name evidence="2" type="ORF">GCM10023095_09710</name>
</gene>
<evidence type="ECO:0000313" key="3">
    <source>
        <dbReference type="Proteomes" id="UP001501321"/>
    </source>
</evidence>
<keyword evidence="1" id="KW-0732">Signal</keyword>
<accession>A0ABP8Q0W2</accession>
<name>A0ABP8Q0W2_9GAMM</name>
<dbReference type="RefSeq" id="WP_345010639.1">
    <property type="nucleotide sequence ID" value="NZ_BAABFC010000007.1"/>
</dbReference>
<keyword evidence="3" id="KW-1185">Reference proteome</keyword>
<dbReference type="PANTHER" id="PTHR37549">
    <property type="entry name" value="LIPOPROTEIN LPRI"/>
    <property type="match status" value="1"/>
</dbReference>
<evidence type="ECO:0008006" key="4">
    <source>
        <dbReference type="Google" id="ProtNLM"/>
    </source>
</evidence>
<reference evidence="3" key="1">
    <citation type="journal article" date="2019" name="Int. J. Syst. Evol. Microbiol.">
        <title>The Global Catalogue of Microorganisms (GCM) 10K type strain sequencing project: providing services to taxonomists for standard genome sequencing and annotation.</title>
        <authorList>
            <consortium name="The Broad Institute Genomics Platform"/>
            <consortium name="The Broad Institute Genome Sequencing Center for Infectious Disease"/>
            <person name="Wu L."/>
            <person name="Ma J."/>
        </authorList>
    </citation>
    <scope>NUCLEOTIDE SEQUENCE [LARGE SCALE GENOMIC DNA]</scope>
    <source>
        <strain evidence="3">JCM 32226</strain>
    </source>
</reference>
<feature type="signal peptide" evidence="1">
    <location>
        <begin position="1"/>
        <end position="25"/>
    </location>
</feature>
<evidence type="ECO:0000256" key="1">
    <source>
        <dbReference type="SAM" id="SignalP"/>
    </source>
</evidence>
<feature type="chain" id="PRO_5045707550" description="DUF1311 domain-containing protein" evidence="1">
    <location>
        <begin position="26"/>
        <end position="206"/>
    </location>
</feature>
<dbReference type="Proteomes" id="UP001501321">
    <property type="component" value="Unassembled WGS sequence"/>
</dbReference>
<dbReference type="InterPro" id="IPR052755">
    <property type="entry name" value="Lysozyme_Inhibitor_LprI"/>
</dbReference>
<organism evidence="2 3">
    <name type="scientific">Pseudaeromonas paramecii</name>
    <dbReference type="NCBI Taxonomy" id="2138166"/>
    <lineage>
        <taxon>Bacteria</taxon>
        <taxon>Pseudomonadati</taxon>
        <taxon>Pseudomonadota</taxon>
        <taxon>Gammaproteobacteria</taxon>
        <taxon>Aeromonadales</taxon>
        <taxon>Aeromonadaceae</taxon>
        <taxon>Pseudaeromonas</taxon>
    </lineage>
</organism>
<dbReference type="PANTHER" id="PTHR37549:SF1">
    <property type="entry name" value="LIPOPROTEIN LPRI"/>
    <property type="match status" value="1"/>
</dbReference>
<proteinExistence type="predicted"/>
<protein>
    <recommendedName>
        <fullName evidence="4">DUF1311 domain-containing protein</fullName>
    </recommendedName>
</protein>